<dbReference type="InterPro" id="IPR006528">
    <property type="entry name" value="Phage_head_morphogenesis_dom"/>
</dbReference>
<organism evidence="2 3">
    <name type="scientific">Hungatella hominis</name>
    <dbReference type="NCBI Taxonomy" id="2763050"/>
    <lineage>
        <taxon>Bacteria</taxon>
        <taxon>Bacillati</taxon>
        <taxon>Bacillota</taxon>
        <taxon>Clostridia</taxon>
        <taxon>Lachnospirales</taxon>
        <taxon>Lachnospiraceae</taxon>
        <taxon>Hungatella</taxon>
    </lineage>
</organism>
<reference evidence="2 3" key="1">
    <citation type="submission" date="2020-08" db="EMBL/GenBank/DDBJ databases">
        <title>Genome public.</title>
        <authorList>
            <person name="Liu C."/>
            <person name="Sun Q."/>
        </authorList>
    </citation>
    <scope>NUCLEOTIDE SEQUENCE [LARGE SCALE GENOMIC DNA]</scope>
    <source>
        <strain evidence="2 3">NSJ-66</strain>
    </source>
</reference>
<dbReference type="Proteomes" id="UP000634672">
    <property type="component" value="Unassembled WGS sequence"/>
</dbReference>
<sequence length="230" mass="26422">MGLFDFLKHKDPAVVVDSDESCYQEAMKALRRKDFKGAYGIVCKWNVESGKPSLGFDWEEELEQGLSEETESTIQYFYTMKADPEMLHNAVYCALTGVHPHKISKWACPDKEKQNEVYLEIDYMCSRYATLREIEDLKNDDCEKVVFMAVLDDKTCPICGNMDMKKVKIRGSVIGKNLPPLHRGCRCTITPYYGSDDLEGETRIARDPKTGESYDVPAKMTWKKWKKLNS</sequence>
<dbReference type="EMBL" id="JACOPB010000048">
    <property type="protein sequence ID" value="MBC5712542.1"/>
    <property type="molecule type" value="Genomic_DNA"/>
</dbReference>
<proteinExistence type="predicted"/>
<dbReference type="Pfam" id="PF04233">
    <property type="entry name" value="Phage_Mu_F"/>
    <property type="match status" value="1"/>
</dbReference>
<evidence type="ECO:0000259" key="1">
    <source>
        <dbReference type="Pfam" id="PF04233"/>
    </source>
</evidence>
<comment type="caution">
    <text evidence="2">The sequence shown here is derived from an EMBL/GenBank/DDBJ whole genome shotgun (WGS) entry which is preliminary data.</text>
</comment>
<feature type="domain" description="Phage head morphogenesis" evidence="1">
    <location>
        <begin position="130"/>
        <end position="189"/>
    </location>
</feature>
<dbReference type="RefSeq" id="WP_187024939.1">
    <property type="nucleotide sequence ID" value="NZ_JACOPB010000048.1"/>
</dbReference>
<protein>
    <submittedName>
        <fullName evidence="2">Minor capsid protein</fullName>
    </submittedName>
</protein>
<name>A0ABR7HHC6_9FIRM</name>
<gene>
    <name evidence="2" type="ORF">H8S75_32095</name>
</gene>
<evidence type="ECO:0000313" key="3">
    <source>
        <dbReference type="Proteomes" id="UP000634672"/>
    </source>
</evidence>
<accession>A0ABR7HHC6</accession>
<dbReference type="NCBIfam" id="TIGR01641">
    <property type="entry name" value="phageSPP1_gp7"/>
    <property type="match status" value="1"/>
</dbReference>
<evidence type="ECO:0000313" key="2">
    <source>
        <dbReference type="EMBL" id="MBC5712542.1"/>
    </source>
</evidence>
<keyword evidence="3" id="KW-1185">Reference proteome</keyword>